<organism evidence="1 2">
    <name type="scientific">Actinopolyspora xinjiangensis</name>
    <dbReference type="NCBI Taxonomy" id="405564"/>
    <lineage>
        <taxon>Bacteria</taxon>
        <taxon>Bacillati</taxon>
        <taxon>Actinomycetota</taxon>
        <taxon>Actinomycetes</taxon>
        <taxon>Actinopolysporales</taxon>
        <taxon>Actinopolysporaceae</taxon>
        <taxon>Actinopolyspora</taxon>
    </lineage>
</organism>
<accession>A0A1H0UDE9</accession>
<dbReference type="Gene3D" id="3.40.50.150">
    <property type="entry name" value="Vaccinia Virus protein VP39"/>
    <property type="match status" value="1"/>
</dbReference>
<dbReference type="SUPFAM" id="SSF53335">
    <property type="entry name" value="S-adenosyl-L-methionine-dependent methyltransferases"/>
    <property type="match status" value="1"/>
</dbReference>
<dbReference type="Proteomes" id="UP000199497">
    <property type="component" value="Unassembled WGS sequence"/>
</dbReference>
<dbReference type="GO" id="GO:0030798">
    <property type="term" value="F:trans-aconitate 2-methyltransferase activity"/>
    <property type="evidence" value="ECO:0007669"/>
    <property type="project" value="InterPro"/>
</dbReference>
<dbReference type="OrthoDB" id="9795085at2"/>
<sequence>MWDPEIYLAFAEQRERPMRDLLARMNPARARRVVDLGCGAGNLTPLLRGRWPDAEVEALDSSPEMVRAAVAAGVPAEVADVRDWSPGADTDVVACNAVLQWVPGHLELLRGWLLALPSGACFGAQLPGNFEAPAHRALHELVAEPRWRAELGDVPRDPDRVASPGEYAAALADLEVELDVWETTYLHRLRGEDPVLAWLAGTALRPVRELLDEAGWRRFLGELAPRLRSAYPPRADGSTWFPFRRIFLVAHRH</sequence>
<proteinExistence type="predicted"/>
<evidence type="ECO:0000313" key="1">
    <source>
        <dbReference type="EMBL" id="SDP64035.1"/>
    </source>
</evidence>
<dbReference type="EMBL" id="FNJR01000006">
    <property type="protein sequence ID" value="SDP64035.1"/>
    <property type="molecule type" value="Genomic_DNA"/>
</dbReference>
<dbReference type="InterPro" id="IPR023149">
    <property type="entry name" value="Trans_acon_MeTrfase_C"/>
</dbReference>
<protein>
    <submittedName>
        <fullName evidence="1">Trans-aconitate 2-methyltransferase</fullName>
    </submittedName>
</protein>
<name>A0A1H0UDE9_9ACTN</name>
<keyword evidence="1" id="KW-0808">Transferase</keyword>
<dbReference type="CDD" id="cd02440">
    <property type="entry name" value="AdoMet_MTases"/>
    <property type="match status" value="1"/>
</dbReference>
<dbReference type="Gene3D" id="1.10.150.290">
    <property type="entry name" value="S-adenosyl-L-methionine-dependent methyltransferases"/>
    <property type="match status" value="1"/>
</dbReference>
<keyword evidence="1" id="KW-0489">Methyltransferase</keyword>
<reference evidence="2" key="1">
    <citation type="submission" date="2016-10" db="EMBL/GenBank/DDBJ databases">
        <authorList>
            <person name="Varghese N."/>
            <person name="Submissions S."/>
        </authorList>
    </citation>
    <scope>NUCLEOTIDE SEQUENCE [LARGE SCALE GENOMIC DNA]</scope>
    <source>
        <strain evidence="2">DSM 46732</strain>
    </source>
</reference>
<dbReference type="InterPro" id="IPR029063">
    <property type="entry name" value="SAM-dependent_MTases_sf"/>
</dbReference>
<dbReference type="PANTHER" id="PTHR43861">
    <property type="entry name" value="TRANS-ACONITATE 2-METHYLTRANSFERASE-RELATED"/>
    <property type="match status" value="1"/>
</dbReference>
<dbReference type="NCBIfam" id="NF010703">
    <property type="entry name" value="PRK14103.1"/>
    <property type="match status" value="1"/>
</dbReference>
<dbReference type="STRING" id="405564.SAMN04487905_106204"/>
<dbReference type="GO" id="GO:0032259">
    <property type="term" value="P:methylation"/>
    <property type="evidence" value="ECO:0007669"/>
    <property type="project" value="UniProtKB-KW"/>
</dbReference>
<gene>
    <name evidence="1" type="ORF">SAMN04487905_106204</name>
</gene>
<dbReference type="PANTHER" id="PTHR43861:SF1">
    <property type="entry name" value="TRANS-ACONITATE 2-METHYLTRANSFERASE"/>
    <property type="match status" value="1"/>
</dbReference>
<evidence type="ECO:0000313" key="2">
    <source>
        <dbReference type="Proteomes" id="UP000199497"/>
    </source>
</evidence>
<dbReference type="RefSeq" id="WP_092601416.1">
    <property type="nucleotide sequence ID" value="NZ_FNJR01000006.1"/>
</dbReference>
<dbReference type="AlphaFoldDB" id="A0A1H0UDE9"/>
<dbReference type="Pfam" id="PF13489">
    <property type="entry name" value="Methyltransf_23"/>
    <property type="match status" value="1"/>
</dbReference>
<keyword evidence="2" id="KW-1185">Reference proteome</keyword>